<evidence type="ECO:0000313" key="3">
    <source>
        <dbReference type="Proteomes" id="UP001197028"/>
    </source>
</evidence>
<evidence type="ECO:0000256" key="1">
    <source>
        <dbReference type="SAM" id="MobiDB-lite"/>
    </source>
</evidence>
<reference evidence="2 3" key="1">
    <citation type="journal article" date="2021" name="ISME J.">
        <title>Genomic evolution of the class Acidithiobacillia: deep-branching Proteobacteria living in extreme acidic conditions.</title>
        <authorList>
            <person name="Moya-Beltran A."/>
            <person name="Beard S."/>
            <person name="Rojas-Villalobos C."/>
            <person name="Issotta F."/>
            <person name="Gallardo Y."/>
            <person name="Ulloa R."/>
            <person name="Giaveno A."/>
            <person name="Degli Esposti M."/>
            <person name="Johnson D.B."/>
            <person name="Quatrini R."/>
        </authorList>
    </citation>
    <scope>NUCLEOTIDE SEQUENCE [LARGE SCALE GENOMIC DNA]</scope>
    <source>
        <strain evidence="2 3">ATCC 19703</strain>
    </source>
</reference>
<organism evidence="2 3">
    <name type="scientific">Acidithiobacillus concretivorus</name>
    <dbReference type="NCBI Taxonomy" id="3063952"/>
    <lineage>
        <taxon>Bacteria</taxon>
        <taxon>Pseudomonadati</taxon>
        <taxon>Pseudomonadota</taxon>
        <taxon>Acidithiobacillia</taxon>
        <taxon>Acidithiobacillales</taxon>
        <taxon>Acidithiobacillaceae</taxon>
        <taxon>Acidithiobacillus</taxon>
    </lineage>
</organism>
<keyword evidence="3" id="KW-1185">Reference proteome</keyword>
<proteinExistence type="predicted"/>
<gene>
    <name evidence="2" type="ORF">HJG40_04410</name>
</gene>
<dbReference type="RefSeq" id="WP_215863063.1">
    <property type="nucleotide sequence ID" value="NZ_JABELD010000029.1"/>
</dbReference>
<dbReference type="Proteomes" id="UP001197028">
    <property type="component" value="Unassembled WGS sequence"/>
</dbReference>
<protein>
    <recommendedName>
        <fullName evidence="4">Antitoxin</fullName>
    </recommendedName>
</protein>
<evidence type="ECO:0008006" key="4">
    <source>
        <dbReference type="Google" id="ProtNLM"/>
    </source>
</evidence>
<feature type="region of interest" description="Disordered" evidence="1">
    <location>
        <begin position="65"/>
        <end position="84"/>
    </location>
</feature>
<accession>A0ABS5ZN25</accession>
<evidence type="ECO:0000313" key="2">
    <source>
        <dbReference type="EMBL" id="MBU2738054.1"/>
    </source>
</evidence>
<comment type="caution">
    <text evidence="2">The sequence shown here is derived from an EMBL/GenBank/DDBJ whole genome shotgun (WGS) entry which is preliminary data.</text>
</comment>
<name>A0ABS5ZN25_9PROT</name>
<sequence>MEASFVDLRKKSAEIIKALTRKERVIVLYRVKPAAVMEPIDNRMPGKDTSASHHNAFGLWAKHSAPSTVEEQIQNLKRQKQFRP</sequence>
<feature type="compositionally biased region" description="Polar residues" evidence="1">
    <location>
        <begin position="65"/>
        <end position="76"/>
    </location>
</feature>
<dbReference type="EMBL" id="JABELD010000029">
    <property type="protein sequence ID" value="MBU2738054.1"/>
    <property type="molecule type" value="Genomic_DNA"/>
</dbReference>